<feature type="transmembrane region" description="Helical" evidence="1">
    <location>
        <begin position="21"/>
        <end position="39"/>
    </location>
</feature>
<feature type="transmembrane region" description="Helical" evidence="1">
    <location>
        <begin position="179"/>
        <end position="201"/>
    </location>
</feature>
<accession>A0A0K2LF49</accession>
<dbReference type="AlphaFoldDB" id="A0A0K2LF49"/>
<keyword evidence="3" id="KW-1185">Reference proteome</keyword>
<sequence length="250" mass="28280">MSSLGRVSKGLLKNKFKMISWILGIHILIILVTQIWNSFRTNPGITSFTGGVFIAMAVGIFAMARANELVYVNDKYRLIPISDATLYSSNMMTSFFGLVYLMVGEFVVYVASVAIFPNDYDRFMVRSFNSVQQYYFKAEVVVAFILGIIVIWTGITALHLLSDWVNDFLPFRSQSLVKAIVSVIIVWLFMIPFNFITSNVLRIMGINDLDSSFGAVSRVLYSGMAMMVIWIVIFTVIDLYLLNKKSETTN</sequence>
<name>A0A0K2LF49_9LACO</name>
<organism evidence="2 3">
    <name type="scientific">Companilactobacillus heilongjiangensis</name>
    <dbReference type="NCBI Taxonomy" id="1074467"/>
    <lineage>
        <taxon>Bacteria</taxon>
        <taxon>Bacillati</taxon>
        <taxon>Bacillota</taxon>
        <taxon>Bacilli</taxon>
        <taxon>Lactobacillales</taxon>
        <taxon>Lactobacillaceae</taxon>
        <taxon>Companilactobacillus</taxon>
    </lineage>
</organism>
<dbReference type="Proteomes" id="UP000061546">
    <property type="component" value="Chromosome"/>
</dbReference>
<dbReference type="RefSeq" id="WP_041500943.1">
    <property type="nucleotide sequence ID" value="NZ_BJDV01000003.1"/>
</dbReference>
<keyword evidence="1" id="KW-0812">Transmembrane</keyword>
<protein>
    <submittedName>
        <fullName evidence="2">Uncharacterized protein</fullName>
    </submittedName>
</protein>
<keyword evidence="1" id="KW-1133">Transmembrane helix</keyword>
<dbReference type="EMBL" id="CP012559">
    <property type="protein sequence ID" value="ALB29924.1"/>
    <property type="molecule type" value="Genomic_DNA"/>
</dbReference>
<feature type="transmembrane region" description="Helical" evidence="1">
    <location>
        <begin position="45"/>
        <end position="64"/>
    </location>
</feature>
<keyword evidence="1" id="KW-0472">Membrane</keyword>
<feature type="transmembrane region" description="Helical" evidence="1">
    <location>
        <begin position="136"/>
        <end position="158"/>
    </location>
</feature>
<evidence type="ECO:0000313" key="2">
    <source>
        <dbReference type="EMBL" id="ALB29924.1"/>
    </source>
</evidence>
<proteinExistence type="predicted"/>
<dbReference type="STRING" id="1074467.JP39_11465"/>
<dbReference type="OrthoDB" id="2248033at2"/>
<dbReference type="KEGG" id="lhi:JP39_11465"/>
<reference evidence="2 3" key="1">
    <citation type="submission" date="2015-08" db="EMBL/GenBank/DDBJ databases">
        <title>Genomic sequence of Lactobacillus heilongjiangensis DSM 28069, isolated from Chinese traditional pickle.</title>
        <authorList>
            <person name="Jiang X."/>
            <person name="Zheng B."/>
            <person name="Cheng H."/>
        </authorList>
    </citation>
    <scope>NUCLEOTIDE SEQUENCE [LARGE SCALE GENOMIC DNA]</scope>
    <source>
        <strain evidence="2 3">DSM 28069</strain>
    </source>
</reference>
<evidence type="ECO:0000256" key="1">
    <source>
        <dbReference type="SAM" id="Phobius"/>
    </source>
</evidence>
<feature type="transmembrane region" description="Helical" evidence="1">
    <location>
        <begin position="95"/>
        <end position="116"/>
    </location>
</feature>
<evidence type="ECO:0000313" key="3">
    <source>
        <dbReference type="Proteomes" id="UP000061546"/>
    </source>
</evidence>
<feature type="transmembrane region" description="Helical" evidence="1">
    <location>
        <begin position="221"/>
        <end position="242"/>
    </location>
</feature>
<gene>
    <name evidence="2" type="ORF">JP39_11465</name>
</gene>